<dbReference type="InterPro" id="IPR036397">
    <property type="entry name" value="RNaseH_sf"/>
</dbReference>
<dbReference type="PANTHER" id="PTHR47723:SF19">
    <property type="entry name" value="POLYNUCLEOTIDYL TRANSFERASE, RIBONUCLEASE H-LIKE SUPERFAMILY PROTEIN"/>
    <property type="match status" value="1"/>
</dbReference>
<dbReference type="PROSITE" id="PS51277">
    <property type="entry name" value="BURP"/>
    <property type="match status" value="1"/>
</dbReference>
<reference evidence="3" key="1">
    <citation type="submission" date="2019-09" db="EMBL/GenBank/DDBJ databases">
        <title>Draft genome information of white flower Hibiscus syriacus.</title>
        <authorList>
            <person name="Kim Y.-M."/>
        </authorList>
    </citation>
    <scope>NUCLEOTIDE SEQUENCE [LARGE SCALE GENOMIC DNA]</scope>
    <source>
        <strain evidence="3">YM2019G1</strain>
    </source>
</reference>
<dbReference type="EMBL" id="VEPZ02001069">
    <property type="protein sequence ID" value="KAE8696095.1"/>
    <property type="molecule type" value="Genomic_DNA"/>
</dbReference>
<accession>A0A6A2ZYX0</accession>
<evidence type="ECO:0000313" key="4">
    <source>
        <dbReference type="Proteomes" id="UP000436088"/>
    </source>
</evidence>
<dbReference type="AlphaFoldDB" id="A0A6A2ZYX0"/>
<keyword evidence="1" id="KW-0175">Coiled coil</keyword>
<evidence type="ECO:0000259" key="2">
    <source>
        <dbReference type="PROSITE" id="PS51277"/>
    </source>
</evidence>
<feature type="domain" description="BURP" evidence="2">
    <location>
        <begin position="577"/>
        <end position="640"/>
    </location>
</feature>
<dbReference type="InterPro" id="IPR053151">
    <property type="entry name" value="RNase_H-like"/>
</dbReference>
<sequence>MRVKPACSPLWRSLSHCWPDFRANLCCLPGDGLDTHVWNYEWIPSLGPLCNFVQNRHYPVTHPHFHDLLDSNGNWNMGELCSILPANVIPHVLAIKPPGIEAGEDRCAWKWDRLHRFGVKSAYGKLVEDRWEAPCPLWKMIWSLKVPQRIRSLLWLVARDRLLSNHERHRRGLANKPVCPLRGVQLLSASSLNSFFTAPLDDWVQMNLGLSDTIPALHEPCTMPRTFLFLKQPLNNTPNQSPEKSLQMGGVIYTDASVDSVTSFSSVGGVLRSHDGTWLSGFFKGIGVTDPLQAELWGLYHGLCEAWRHGAELLQVQSDNVQAINLLKNQTAEDALILLVRSILQMCHRIWFVEFLWIPREGNIPTDSEGHRFSDPLPTVLSLVERDIADPPYIRVAGNNGQFSVTVYVGGSNRQFLLENKTFIHHPSTYLGLLEDKEDGHGSMEIVGSALRVAMILNFDEEICSRQIASYSRSTRSRLDKYSDRMDSTRTRLEFLTSRNELLDIRLEKLSAEDFLKPSPHCILPPSGGVLHRGNRSINLHRCFARWSFIIPHGYGRMAMAMGMKEDDLLKPAAKVFATIKDIEVGKTLPIYFPYIGYPTYYQFLPKQKTHHIPLSSEKLPELLRFFSFSPDSNQALAMK</sequence>
<keyword evidence="4" id="KW-1185">Reference proteome</keyword>
<dbReference type="Pfam" id="PF03181">
    <property type="entry name" value="BURP"/>
    <property type="match status" value="1"/>
</dbReference>
<dbReference type="PANTHER" id="PTHR47723">
    <property type="entry name" value="OS05G0353850 PROTEIN"/>
    <property type="match status" value="1"/>
</dbReference>
<dbReference type="Proteomes" id="UP000436088">
    <property type="component" value="Unassembled WGS sequence"/>
</dbReference>
<dbReference type="Pfam" id="PF13966">
    <property type="entry name" value="zf-RVT"/>
    <property type="match status" value="1"/>
</dbReference>
<dbReference type="InterPro" id="IPR026960">
    <property type="entry name" value="RVT-Znf"/>
</dbReference>
<gene>
    <name evidence="3" type="ORF">F3Y22_tig00110676pilonHSYRG00049</name>
</gene>
<name>A0A6A2ZYX0_HIBSY</name>
<dbReference type="GO" id="GO:0003676">
    <property type="term" value="F:nucleic acid binding"/>
    <property type="evidence" value="ECO:0007669"/>
    <property type="project" value="InterPro"/>
</dbReference>
<evidence type="ECO:0000313" key="3">
    <source>
        <dbReference type="EMBL" id="KAE8696095.1"/>
    </source>
</evidence>
<dbReference type="Pfam" id="PF13456">
    <property type="entry name" value="RVT_3"/>
    <property type="match status" value="1"/>
</dbReference>
<dbReference type="InterPro" id="IPR044730">
    <property type="entry name" value="RNase_H-like_dom_plant"/>
</dbReference>
<dbReference type="GO" id="GO:0004523">
    <property type="term" value="F:RNA-DNA hybrid ribonuclease activity"/>
    <property type="evidence" value="ECO:0007669"/>
    <property type="project" value="InterPro"/>
</dbReference>
<organism evidence="3 4">
    <name type="scientific">Hibiscus syriacus</name>
    <name type="common">Rose of Sharon</name>
    <dbReference type="NCBI Taxonomy" id="106335"/>
    <lineage>
        <taxon>Eukaryota</taxon>
        <taxon>Viridiplantae</taxon>
        <taxon>Streptophyta</taxon>
        <taxon>Embryophyta</taxon>
        <taxon>Tracheophyta</taxon>
        <taxon>Spermatophyta</taxon>
        <taxon>Magnoliopsida</taxon>
        <taxon>eudicotyledons</taxon>
        <taxon>Gunneridae</taxon>
        <taxon>Pentapetalae</taxon>
        <taxon>rosids</taxon>
        <taxon>malvids</taxon>
        <taxon>Malvales</taxon>
        <taxon>Malvaceae</taxon>
        <taxon>Malvoideae</taxon>
        <taxon>Hibiscus</taxon>
    </lineage>
</organism>
<dbReference type="CDD" id="cd06222">
    <property type="entry name" value="RNase_H_like"/>
    <property type="match status" value="1"/>
</dbReference>
<evidence type="ECO:0000256" key="1">
    <source>
        <dbReference type="SAM" id="Coils"/>
    </source>
</evidence>
<feature type="coiled-coil region" evidence="1">
    <location>
        <begin position="479"/>
        <end position="513"/>
    </location>
</feature>
<dbReference type="InterPro" id="IPR004873">
    <property type="entry name" value="BURP_dom"/>
</dbReference>
<protein>
    <recommendedName>
        <fullName evidence="2">BURP domain-containing protein</fullName>
    </recommendedName>
</protein>
<dbReference type="InterPro" id="IPR012337">
    <property type="entry name" value="RNaseH-like_sf"/>
</dbReference>
<dbReference type="SUPFAM" id="SSF53098">
    <property type="entry name" value="Ribonuclease H-like"/>
    <property type="match status" value="1"/>
</dbReference>
<dbReference type="InterPro" id="IPR002156">
    <property type="entry name" value="RNaseH_domain"/>
</dbReference>
<dbReference type="Gene3D" id="3.30.420.10">
    <property type="entry name" value="Ribonuclease H-like superfamily/Ribonuclease H"/>
    <property type="match status" value="1"/>
</dbReference>
<proteinExistence type="predicted"/>
<comment type="caution">
    <text evidence="3">The sequence shown here is derived from an EMBL/GenBank/DDBJ whole genome shotgun (WGS) entry which is preliminary data.</text>
</comment>